<gene>
    <name evidence="2" type="ORF">J3Q64DRAFT_1726899</name>
</gene>
<name>A0ABR3B7X3_PHYBL</name>
<proteinExistence type="predicted"/>
<feature type="non-terminal residue" evidence="2">
    <location>
        <position position="1"/>
    </location>
</feature>
<dbReference type="Proteomes" id="UP001448207">
    <property type="component" value="Unassembled WGS sequence"/>
</dbReference>
<feature type="transmembrane region" description="Helical" evidence="1">
    <location>
        <begin position="54"/>
        <end position="74"/>
    </location>
</feature>
<evidence type="ECO:0000313" key="2">
    <source>
        <dbReference type="EMBL" id="KAL0092081.1"/>
    </source>
</evidence>
<keyword evidence="1" id="KW-0812">Transmembrane</keyword>
<comment type="caution">
    <text evidence="2">The sequence shown here is derived from an EMBL/GenBank/DDBJ whole genome shotgun (WGS) entry which is preliminary data.</text>
</comment>
<dbReference type="EMBL" id="JBCLYO010000003">
    <property type="protein sequence ID" value="KAL0092081.1"/>
    <property type="molecule type" value="Genomic_DNA"/>
</dbReference>
<organism evidence="2 3">
    <name type="scientific">Phycomyces blakesleeanus</name>
    <dbReference type="NCBI Taxonomy" id="4837"/>
    <lineage>
        <taxon>Eukaryota</taxon>
        <taxon>Fungi</taxon>
        <taxon>Fungi incertae sedis</taxon>
        <taxon>Mucoromycota</taxon>
        <taxon>Mucoromycotina</taxon>
        <taxon>Mucoromycetes</taxon>
        <taxon>Mucorales</taxon>
        <taxon>Phycomycetaceae</taxon>
        <taxon>Phycomyces</taxon>
    </lineage>
</organism>
<sequence>MMIILSTYINICFTLQKGKSWRGNSIMLAENIYILCCVIIIFRKKHRDLGKFWVFCFVLFFPHFVGMTLIITIICRFL</sequence>
<evidence type="ECO:0000256" key="1">
    <source>
        <dbReference type="SAM" id="Phobius"/>
    </source>
</evidence>
<accession>A0ABR3B7X3</accession>
<reference evidence="2 3" key="1">
    <citation type="submission" date="2024-04" db="EMBL/GenBank/DDBJ databases">
        <title>Symmetric and asymmetric DNA N6-adenine methylation regulates different biological responses in Mucorales.</title>
        <authorList>
            <consortium name="Lawrence Berkeley National Laboratory"/>
            <person name="Lax C."/>
            <person name="Mondo S.J."/>
            <person name="Osorio-Concepcion M."/>
            <person name="Muszewska A."/>
            <person name="Corrochano-Luque M."/>
            <person name="Gutierrez G."/>
            <person name="Riley R."/>
            <person name="Lipzen A."/>
            <person name="Guo J."/>
            <person name="Hundley H."/>
            <person name="Amirebrahimi M."/>
            <person name="Ng V."/>
            <person name="Lorenzo-Gutierrez D."/>
            <person name="Binder U."/>
            <person name="Yang J."/>
            <person name="Song Y."/>
            <person name="Canovas D."/>
            <person name="Navarro E."/>
            <person name="Freitag M."/>
            <person name="Gabaldon T."/>
            <person name="Grigoriev I.V."/>
            <person name="Corrochano L.M."/>
            <person name="Nicolas F.E."/>
            <person name="Garre V."/>
        </authorList>
    </citation>
    <scope>NUCLEOTIDE SEQUENCE [LARGE SCALE GENOMIC DNA]</scope>
    <source>
        <strain evidence="2 3">L51</strain>
    </source>
</reference>
<keyword evidence="1" id="KW-1133">Transmembrane helix</keyword>
<evidence type="ECO:0000313" key="3">
    <source>
        <dbReference type="Proteomes" id="UP001448207"/>
    </source>
</evidence>
<feature type="transmembrane region" description="Helical" evidence="1">
    <location>
        <begin position="25"/>
        <end position="42"/>
    </location>
</feature>
<keyword evidence="3" id="KW-1185">Reference proteome</keyword>
<protein>
    <submittedName>
        <fullName evidence="2">Uncharacterized protein</fullName>
    </submittedName>
</protein>
<keyword evidence="1" id="KW-0472">Membrane</keyword>